<dbReference type="RefSeq" id="WP_062296978.1">
    <property type="nucleotide sequence ID" value="NZ_CP012036.1"/>
</dbReference>
<evidence type="ECO:0000313" key="2">
    <source>
        <dbReference type="EMBL" id="ALF55629.1"/>
    </source>
</evidence>
<dbReference type="AlphaFoldDB" id="A0A0M4T803"/>
<evidence type="ECO:0000313" key="3">
    <source>
        <dbReference type="Proteomes" id="UP000062645"/>
    </source>
</evidence>
<reference evidence="3" key="1">
    <citation type="submission" date="2015-07" db="EMBL/GenBank/DDBJ databases">
        <title>Genome Of Nitrogen-Fixing Cyanobacterium Nostoc piscinale CENA21 From Solimoes/Amazon River Floodplain Sediments And Comparative Genomics To Uncover Biosynthetic Natural Products Potential.</title>
        <authorList>
            <person name="Leao T.F."/>
            <person name="Leao P.N."/>
            <person name="Guimaraes P.I."/>
            <person name="de Melo A.G.C."/>
            <person name="Ramos R.T.J."/>
            <person name="Silva A."/>
            <person name="Fiore M.F."/>
            <person name="Schneider M.P.C."/>
        </authorList>
    </citation>
    <scope>NUCLEOTIDE SEQUENCE [LARGE SCALE GENOMIC DNA]</scope>
    <source>
        <strain evidence="3">CENA21</strain>
    </source>
</reference>
<organism evidence="2 3">
    <name type="scientific">Nostoc piscinale CENA21</name>
    <dbReference type="NCBI Taxonomy" id="224013"/>
    <lineage>
        <taxon>Bacteria</taxon>
        <taxon>Bacillati</taxon>
        <taxon>Cyanobacteriota</taxon>
        <taxon>Cyanophyceae</taxon>
        <taxon>Nostocales</taxon>
        <taxon>Nostocaceae</taxon>
        <taxon>Nostoc</taxon>
    </lineage>
</organism>
<keyword evidence="3" id="KW-1185">Reference proteome</keyword>
<dbReference type="OrthoDB" id="487049at2"/>
<protein>
    <submittedName>
        <fullName evidence="2">Uncharacterized protein</fullName>
    </submittedName>
</protein>
<evidence type="ECO:0000256" key="1">
    <source>
        <dbReference type="SAM" id="MobiDB-lite"/>
    </source>
</evidence>
<gene>
    <name evidence="2" type="ORF">ACX27_26755</name>
</gene>
<reference evidence="2 3" key="2">
    <citation type="journal article" date="2016" name="Genome Announc.">
        <title>Draft Genome Sequence of the N2-Fixing Cyanobacterium Nostoc piscinale CENA21, Isolated from the Brazilian Amazon Floodplain.</title>
        <authorList>
            <person name="Leao T."/>
            <person name="Guimaraes P.I."/>
            <person name="de Melo A.G."/>
            <person name="Ramos R.T."/>
            <person name="Leao P.N."/>
            <person name="Silva A."/>
            <person name="Fiore M.F."/>
            <person name="Schneider M.P."/>
        </authorList>
    </citation>
    <scope>NUCLEOTIDE SEQUENCE [LARGE SCALE GENOMIC DNA]</scope>
    <source>
        <strain evidence="2 3">CENA21</strain>
    </source>
</reference>
<dbReference type="EMBL" id="CP012036">
    <property type="protein sequence ID" value="ALF55629.1"/>
    <property type="molecule type" value="Genomic_DNA"/>
</dbReference>
<feature type="region of interest" description="Disordered" evidence="1">
    <location>
        <begin position="155"/>
        <end position="175"/>
    </location>
</feature>
<dbReference type="KEGG" id="npz:ACX27_26755"/>
<dbReference type="Proteomes" id="UP000062645">
    <property type="component" value="Chromosome"/>
</dbReference>
<sequence>MTPEEIQALVNAQIEGLRAEIAQQITTANQGLAASLTKEFKKHAAPAPAVQDEPEKESLTLKSLKQQLSDMQAAFAAKEKEATDALKRSGIAEAVAQAKALAPGTLQKLFLTEYGDALKQENGMWYVDSPATGVKPLNAVLSDFLKSDDGRLFVPPSGVNGAGSTEAKPSPATTTENKVEDLLFQAFSNI</sequence>
<accession>A0A0M4T803</accession>
<proteinExistence type="predicted"/>
<dbReference type="PATRIC" id="fig|224013.5.peg.6407"/>
<dbReference type="STRING" id="224013.ACX27_26755"/>
<name>A0A0M4T803_9NOSO</name>